<dbReference type="PROSITE" id="PS50110">
    <property type="entry name" value="RESPONSE_REGULATORY"/>
    <property type="match status" value="1"/>
</dbReference>
<dbReference type="EMBL" id="JAOQNS010000002">
    <property type="protein sequence ID" value="MCW2306442.1"/>
    <property type="molecule type" value="Genomic_DNA"/>
</dbReference>
<gene>
    <name evidence="3" type="ORF">M2319_000761</name>
</gene>
<reference evidence="4" key="1">
    <citation type="submission" date="2023-07" db="EMBL/GenBank/DDBJ databases">
        <title>Genome sequencing of Purple Non-Sulfur Bacteria from various extreme environments.</title>
        <authorList>
            <person name="Mayer M."/>
        </authorList>
    </citation>
    <scope>NUCLEOTIDE SEQUENCE [LARGE SCALE GENOMIC DNA]</scope>
    <source>
        <strain evidence="4">DSM 17935</strain>
    </source>
</reference>
<name>A0ABT3H7R7_9HYPH</name>
<evidence type="ECO:0000313" key="4">
    <source>
        <dbReference type="Proteomes" id="UP001209755"/>
    </source>
</evidence>
<dbReference type="Gene3D" id="3.40.50.2300">
    <property type="match status" value="1"/>
</dbReference>
<dbReference type="InterPro" id="IPR011006">
    <property type="entry name" value="CheY-like_superfamily"/>
</dbReference>
<evidence type="ECO:0000256" key="1">
    <source>
        <dbReference type="PROSITE-ProRule" id="PRU00169"/>
    </source>
</evidence>
<comment type="caution">
    <text evidence="3">The sequence shown here is derived from an EMBL/GenBank/DDBJ whole genome shotgun (WGS) entry which is preliminary data.</text>
</comment>
<dbReference type="SUPFAM" id="SSF52172">
    <property type="entry name" value="CheY-like"/>
    <property type="match status" value="1"/>
</dbReference>
<dbReference type="PANTHER" id="PTHR44520">
    <property type="entry name" value="RESPONSE REGULATOR RCP1-RELATED"/>
    <property type="match status" value="1"/>
</dbReference>
<evidence type="ECO:0000259" key="2">
    <source>
        <dbReference type="PROSITE" id="PS50110"/>
    </source>
</evidence>
<dbReference type="PANTHER" id="PTHR44520:SF2">
    <property type="entry name" value="RESPONSE REGULATOR RCP1"/>
    <property type="match status" value="1"/>
</dbReference>
<feature type="modified residue" description="4-aspartylphosphate" evidence="1">
    <location>
        <position position="83"/>
    </location>
</feature>
<protein>
    <submittedName>
        <fullName evidence="3">Two-component system response regulator</fullName>
    </submittedName>
</protein>
<accession>A0ABT3H7R7</accession>
<dbReference type="InterPro" id="IPR052893">
    <property type="entry name" value="TCS_response_regulator"/>
</dbReference>
<proteinExistence type="predicted"/>
<organism evidence="3 4">
    <name type="scientific">Rhodobium gokarnense</name>
    <dbReference type="NCBI Taxonomy" id="364296"/>
    <lineage>
        <taxon>Bacteria</taxon>
        <taxon>Pseudomonadati</taxon>
        <taxon>Pseudomonadota</taxon>
        <taxon>Alphaproteobacteria</taxon>
        <taxon>Hyphomicrobiales</taxon>
        <taxon>Rhodobiaceae</taxon>
        <taxon>Rhodobium</taxon>
    </lineage>
</organism>
<sequence length="161" mass="17544">MDKRFEGSSLDRQLPCEWQHGADATVLLVCDDPEDIAIVRKALSEAPLRLCVKVCANGPGAHDVLRRCLDDEAHTLPDLILLDLQSADAGAFEFLKQVKDASQLRAIPVCALTNGDDDLGREAYAAGANAVVSKVGTLEAMGQILNAIVEFWFKTAKRYYV</sequence>
<dbReference type="InterPro" id="IPR001789">
    <property type="entry name" value="Sig_transdc_resp-reg_receiver"/>
</dbReference>
<dbReference type="RefSeq" id="WP_264600109.1">
    <property type="nucleotide sequence ID" value="NZ_JAOQNS010000002.1"/>
</dbReference>
<dbReference type="Proteomes" id="UP001209755">
    <property type="component" value="Unassembled WGS sequence"/>
</dbReference>
<keyword evidence="4" id="KW-1185">Reference proteome</keyword>
<keyword evidence="1" id="KW-0597">Phosphoprotein</keyword>
<feature type="domain" description="Response regulatory" evidence="2">
    <location>
        <begin position="25"/>
        <end position="149"/>
    </location>
</feature>
<dbReference type="SMART" id="SM00448">
    <property type="entry name" value="REC"/>
    <property type="match status" value="1"/>
</dbReference>
<evidence type="ECO:0000313" key="3">
    <source>
        <dbReference type="EMBL" id="MCW2306442.1"/>
    </source>
</evidence>